<reference evidence="4" key="1">
    <citation type="submission" date="2015-03" db="EMBL/GenBank/DDBJ databases">
        <authorList>
            <consortium name="Pathogen Informatics"/>
        </authorList>
    </citation>
    <scope>NUCLEOTIDE SEQUENCE [LARGE SCALE GENOMIC DNA]</scope>
    <source>
        <strain evidence="4">NCTC11134</strain>
    </source>
</reference>
<accession>A0A0H5NVF6</accession>
<dbReference type="Proteomes" id="UP000057820">
    <property type="component" value="Chromosome 1"/>
</dbReference>
<sequence length="409" mass="44232">MGSGGTMNLLRRVRRTTLAAMVTACAVGCASTVAGTAQPGLTAVDLSTLETGPYRPEPTAYEPSIDGVPDIRLIEARRMLGHLVHSDEVDPEIDTLGDLAFFWNGQSMAQSETFPPQYQPAADHNNLIAGVYVSRTNGDLRSRKKLIISVLRFPTDAASRQAAAEFDQITHDAPDRHPIAVPDRPDARTSSADDITAVSFLAHGAYVIMVNAAVPQPDPGALAAMIDTTLDLQTARLDRQQPVPMDDLLDIPADPDGIMRRALPTSTASTDPFFGDDDFGAFTPAGQLHFERDPARVRRAFEESGVDLVGRRAGVVYRARDLAGAFRLQSVLAAPGRNDEELPPPPGLVDARCLRLDDRDPVRHYDGLCVVVHGRYVAVVVSRFPASSRIDQGLYERAAAQYAILAESE</sequence>
<evidence type="ECO:0000313" key="3">
    <source>
        <dbReference type="EMBL" id="CRY78994.1"/>
    </source>
</evidence>
<dbReference type="KEGG" id="nfr:ERS450000_03258"/>
<name>A0A0H5NVF6_NOCFR</name>
<evidence type="ECO:0000259" key="2">
    <source>
        <dbReference type="Pfam" id="PF24092"/>
    </source>
</evidence>
<feature type="domain" description="DUF7373" evidence="2">
    <location>
        <begin position="259"/>
        <end position="408"/>
    </location>
</feature>
<evidence type="ECO:0000259" key="1">
    <source>
        <dbReference type="Pfam" id="PF24088"/>
    </source>
</evidence>
<protein>
    <submittedName>
        <fullName evidence="3">Uncharacterized protein</fullName>
    </submittedName>
</protein>
<gene>
    <name evidence="3" type="ORF">ERS450000_03258</name>
</gene>
<dbReference type="InterPro" id="IPR055797">
    <property type="entry name" value="DUF7373"/>
</dbReference>
<organism evidence="3 4">
    <name type="scientific">Nocardia farcinica</name>
    <dbReference type="NCBI Taxonomy" id="37329"/>
    <lineage>
        <taxon>Bacteria</taxon>
        <taxon>Bacillati</taxon>
        <taxon>Actinomycetota</taxon>
        <taxon>Actinomycetes</taxon>
        <taxon>Mycobacteriales</taxon>
        <taxon>Nocardiaceae</taxon>
        <taxon>Nocardia</taxon>
    </lineage>
</organism>
<dbReference type="EMBL" id="LN868938">
    <property type="protein sequence ID" value="CRY78994.1"/>
    <property type="molecule type" value="Genomic_DNA"/>
</dbReference>
<dbReference type="InterPro" id="IPR056463">
    <property type="entry name" value="DUF7373_C"/>
</dbReference>
<feature type="domain" description="DUF7373" evidence="1">
    <location>
        <begin position="70"/>
        <end position="252"/>
    </location>
</feature>
<dbReference type="Pfam" id="PF24092">
    <property type="entry name" value="DUF7373_C"/>
    <property type="match status" value="1"/>
</dbReference>
<evidence type="ECO:0000313" key="4">
    <source>
        <dbReference type="Proteomes" id="UP000057820"/>
    </source>
</evidence>
<dbReference type="AlphaFoldDB" id="A0A0H5NVF6"/>
<dbReference type="OMA" id="GRHNFIN"/>
<dbReference type="Pfam" id="PF24088">
    <property type="entry name" value="DUF7373"/>
    <property type="match status" value="1"/>
</dbReference>
<proteinExistence type="predicted"/>